<dbReference type="AlphaFoldDB" id="A0A8K0JGS2"/>
<gene>
    <name evidence="1" type="ORF">FFLO_06446</name>
</gene>
<comment type="caution">
    <text evidence="1">The sequence shown here is derived from an EMBL/GenBank/DDBJ whole genome shotgun (WGS) entry which is preliminary data.</text>
</comment>
<keyword evidence="2" id="KW-1185">Reference proteome</keyword>
<evidence type="ECO:0000313" key="2">
    <source>
        <dbReference type="Proteomes" id="UP000812966"/>
    </source>
</evidence>
<protein>
    <submittedName>
        <fullName evidence="1">Uncharacterized protein</fullName>
    </submittedName>
</protein>
<dbReference type="EMBL" id="JABELV010000211">
    <property type="protein sequence ID" value="KAG7528039.1"/>
    <property type="molecule type" value="Genomic_DNA"/>
</dbReference>
<dbReference type="Proteomes" id="UP000812966">
    <property type="component" value="Unassembled WGS sequence"/>
</dbReference>
<sequence length="143" mass="15871">MRPSTLSTPLSRFGSFLSDLGYLYWATMKGLENGDIERLGPRSPILHSSRRGMNTITNILHLAELFGSASSSHPVLLSTFVLLLPLHSCSLVDDGTSGTLSYERPSIVVDERDGELFYVTCPFGSYDPATYFDPQQQGHWRLS</sequence>
<evidence type="ECO:0000313" key="1">
    <source>
        <dbReference type="EMBL" id="KAG7528039.1"/>
    </source>
</evidence>
<organism evidence="1 2">
    <name type="scientific">Filobasidium floriforme</name>
    <dbReference type="NCBI Taxonomy" id="5210"/>
    <lineage>
        <taxon>Eukaryota</taxon>
        <taxon>Fungi</taxon>
        <taxon>Dikarya</taxon>
        <taxon>Basidiomycota</taxon>
        <taxon>Agaricomycotina</taxon>
        <taxon>Tremellomycetes</taxon>
        <taxon>Filobasidiales</taxon>
        <taxon>Filobasidiaceae</taxon>
        <taxon>Filobasidium</taxon>
    </lineage>
</organism>
<name>A0A8K0JGS2_9TREE</name>
<proteinExistence type="predicted"/>
<accession>A0A8K0JGS2</accession>
<reference evidence="1" key="1">
    <citation type="submission" date="2020-04" db="EMBL/GenBank/DDBJ databases">
        <title>Analysis of mating type loci in Filobasidium floriforme.</title>
        <authorList>
            <person name="Nowrousian M."/>
        </authorList>
    </citation>
    <scope>NUCLEOTIDE SEQUENCE</scope>
    <source>
        <strain evidence="1">CBS 6242</strain>
    </source>
</reference>